<sequence length="148" mass="15888">MTVLDEMSAASADLIFAALDYAVENAGLSDEGFTPFAFSDSPKGRGLTRFLAGEGADLQEGLAAGRTALRVVEHDVTCVALAWDGYYTHEGRRSEAVFVEGYQIGHDRGVLLAQRYTRQDGALSTEGNPVLIDEPVPLVQSRRPIDGA</sequence>
<evidence type="ECO:0000313" key="2">
    <source>
        <dbReference type="Proteomes" id="UP000598174"/>
    </source>
</evidence>
<dbReference type="Proteomes" id="UP000598174">
    <property type="component" value="Unassembled WGS sequence"/>
</dbReference>
<keyword evidence="2" id="KW-1185">Reference proteome</keyword>
<dbReference type="EMBL" id="BOMM01000067">
    <property type="protein sequence ID" value="GIE15427.1"/>
    <property type="molecule type" value="Genomic_DNA"/>
</dbReference>
<dbReference type="AlphaFoldDB" id="A0A919J8V2"/>
<name>A0A919J8V2_9ACTN</name>
<proteinExistence type="predicted"/>
<dbReference type="RefSeq" id="WP_203821799.1">
    <property type="nucleotide sequence ID" value="NZ_BAAABP010000019.1"/>
</dbReference>
<comment type="caution">
    <text evidence="1">The sequence shown here is derived from an EMBL/GenBank/DDBJ whole genome shotgun (WGS) entry which is preliminary data.</text>
</comment>
<gene>
    <name evidence="1" type="ORF">Afe05nite_72670</name>
</gene>
<protein>
    <submittedName>
        <fullName evidence="1">Uncharacterized protein</fullName>
    </submittedName>
</protein>
<reference evidence="1" key="1">
    <citation type="submission" date="2021-01" db="EMBL/GenBank/DDBJ databases">
        <title>Whole genome shotgun sequence of Actinoplanes ferrugineus NBRC 15555.</title>
        <authorList>
            <person name="Komaki H."/>
            <person name="Tamura T."/>
        </authorList>
    </citation>
    <scope>NUCLEOTIDE SEQUENCE</scope>
    <source>
        <strain evidence="1">NBRC 15555</strain>
    </source>
</reference>
<organism evidence="1 2">
    <name type="scientific">Paractinoplanes ferrugineus</name>
    <dbReference type="NCBI Taxonomy" id="113564"/>
    <lineage>
        <taxon>Bacteria</taxon>
        <taxon>Bacillati</taxon>
        <taxon>Actinomycetota</taxon>
        <taxon>Actinomycetes</taxon>
        <taxon>Micromonosporales</taxon>
        <taxon>Micromonosporaceae</taxon>
        <taxon>Paractinoplanes</taxon>
    </lineage>
</organism>
<evidence type="ECO:0000313" key="1">
    <source>
        <dbReference type="EMBL" id="GIE15427.1"/>
    </source>
</evidence>
<accession>A0A919J8V2</accession>